<dbReference type="Pfam" id="PF04466">
    <property type="entry name" value="Terminase_3"/>
    <property type="match status" value="1"/>
</dbReference>
<proteinExistence type="predicted"/>
<sequence>MSIIKEVNPHFEEFIFDWSYKFYFLVGGYGSSKSYHVALKLILKLLEEKRTALVVREVYDTIRDSCFSLFEEIITEMELDNGIKCITSPMQIRFPNGSKIIFKGMDKPAKLKSINNVSIVWIEECSEVKYAGFKELLGRLRHPTLKLHMILSTNPVSKNNWCYKHFFMDTKKKIFILNDKELYKNRIIIKNNTYYHHSLADDNLFLPKTYIEQLDELKTYDIDLYRIARRGRFGVNGRKVLPQFEKKPHYEVLQAIQNIKNPIYRVGMDFGFETSYNAIVRLAIDDENKILYIYWQYYKNQMTDDKTAIEIAEFKKTQELIRSDSAEPKTIKYYKQEGFNMRGAKKFQGSRLQNTKKVKRFKKIICSEDCPDVIDELEDLTYAVDKNGEIIEDEFSIDPHTFSAIWYALDGYEVADIKEKNMIIQYMKKEKELLQEIQLLIHTEGKEVQYFSGKTSKNYKRYIIKVTG</sequence>
<reference evidence="3 4" key="1">
    <citation type="submission" date="2012-10" db="EMBL/GenBank/DDBJ databases">
        <authorList>
            <person name="Strain E.A."/>
            <person name="Brown E."/>
            <person name="Allard M.W."/>
            <person name="Gonzalez-Escalona N."/>
            <person name="Timme R."/>
        </authorList>
    </citation>
    <scope>NUCLEOTIDE SEQUENCE [LARGE SCALE GENOMIC DNA]</scope>
    <source>
        <strain evidence="3 4">CFSAN001627</strain>
    </source>
</reference>
<dbReference type="InterPro" id="IPR035413">
    <property type="entry name" value="Terminase_L_C"/>
</dbReference>
<comment type="caution">
    <text evidence="3">The sequence shown here is derived from an EMBL/GenBank/DDBJ whole genome shotgun (WGS) entry which is preliminary data.</text>
</comment>
<dbReference type="Gene3D" id="3.30.420.280">
    <property type="match status" value="1"/>
</dbReference>
<dbReference type="NCBIfam" id="TIGR01547">
    <property type="entry name" value="phage_term_2"/>
    <property type="match status" value="1"/>
</dbReference>
<dbReference type="EMBL" id="AMXI01000352">
    <property type="protein sequence ID" value="EKN42512.1"/>
    <property type="molecule type" value="Genomic_DNA"/>
</dbReference>
<evidence type="ECO:0000313" key="4">
    <source>
        <dbReference type="Proteomes" id="UP000011944"/>
    </source>
</evidence>
<dbReference type="InterPro" id="IPR035412">
    <property type="entry name" value="Terminase_L_N"/>
</dbReference>
<dbReference type="AlphaFoldDB" id="M1ZRT8"/>
<dbReference type="PATRIC" id="fig|1232189.3.peg.1046"/>
<reference evidence="3 4" key="2">
    <citation type="submission" date="2013-03" db="EMBL/GenBank/DDBJ databases">
        <title>Diversity in Clostridium botulinum.</title>
        <authorList>
            <person name="Timme R.E."/>
            <person name="Allard M."/>
            <person name="Luo Y."/>
            <person name="Strain E."/>
            <person name="Gonzalez-Escalona N."/>
            <person name="Brown E."/>
        </authorList>
    </citation>
    <scope>NUCLEOTIDE SEQUENCE [LARGE SCALE GENOMIC DNA]</scope>
    <source>
        <strain evidence="3 4">CFSAN001627</strain>
    </source>
</reference>
<organism evidence="3 4">
    <name type="scientific">Clostridium botulinum CFSAN001627</name>
    <dbReference type="NCBI Taxonomy" id="1232189"/>
    <lineage>
        <taxon>Bacteria</taxon>
        <taxon>Bacillati</taxon>
        <taxon>Bacillota</taxon>
        <taxon>Clostridia</taxon>
        <taxon>Eubacteriales</taxon>
        <taxon>Clostridiaceae</taxon>
        <taxon>Clostridium</taxon>
    </lineage>
</organism>
<dbReference type="InterPro" id="IPR027417">
    <property type="entry name" value="P-loop_NTPase"/>
</dbReference>
<name>M1ZRT8_CLOBO</name>
<feature type="domain" description="Phage terminase large subunit N-terminal" evidence="1">
    <location>
        <begin position="22"/>
        <end position="232"/>
    </location>
</feature>
<evidence type="ECO:0000259" key="1">
    <source>
        <dbReference type="Pfam" id="PF04466"/>
    </source>
</evidence>
<dbReference type="PANTHER" id="PTHR39184">
    <property type="match status" value="1"/>
</dbReference>
<dbReference type="InterPro" id="IPR052380">
    <property type="entry name" value="Viral_DNA_packaging_terminase"/>
</dbReference>
<evidence type="ECO:0000259" key="2">
    <source>
        <dbReference type="Pfam" id="PF17288"/>
    </source>
</evidence>
<dbReference type="Pfam" id="PF17288">
    <property type="entry name" value="Terminase_3C"/>
    <property type="match status" value="1"/>
</dbReference>
<dbReference type="PANTHER" id="PTHR39184:SF1">
    <property type="entry name" value="PBSX PHAGE TERMINASE LARGE SUBUNIT"/>
    <property type="match status" value="1"/>
</dbReference>
<dbReference type="InterPro" id="IPR006437">
    <property type="entry name" value="Phage_terminase_lsu"/>
</dbReference>
<dbReference type="Gene3D" id="3.40.50.300">
    <property type="entry name" value="P-loop containing nucleotide triphosphate hydrolases"/>
    <property type="match status" value="1"/>
</dbReference>
<gene>
    <name evidence="3" type="ORF">CFSAN001627_06424</name>
</gene>
<feature type="domain" description="Phage terminase large subunit C-terminal" evidence="2">
    <location>
        <begin position="269"/>
        <end position="410"/>
    </location>
</feature>
<evidence type="ECO:0000313" key="3">
    <source>
        <dbReference type="EMBL" id="EKN42512.1"/>
    </source>
</evidence>
<accession>M1ZRT8</accession>
<protein>
    <submittedName>
        <fullName evidence="3">Phage terminase large subunit, pbsx family protein</fullName>
    </submittedName>
</protein>
<dbReference type="Proteomes" id="UP000011944">
    <property type="component" value="Unassembled WGS sequence"/>
</dbReference>